<dbReference type="AlphaFoldDB" id="A0A7J6NL53"/>
<dbReference type="InterPro" id="IPR041723">
    <property type="entry name" value="CCT"/>
</dbReference>
<dbReference type="NCBIfam" id="TIGR00125">
    <property type="entry name" value="cyt_tran_rel"/>
    <property type="match status" value="2"/>
</dbReference>
<evidence type="ECO:0000256" key="2">
    <source>
        <dbReference type="ARBA" id="ARBA00010101"/>
    </source>
</evidence>
<evidence type="ECO:0000256" key="11">
    <source>
        <dbReference type="ARBA" id="ARBA00031473"/>
    </source>
</evidence>
<comment type="caution">
    <text evidence="13">The sequence shown here is derived from an EMBL/GenBank/DDBJ whole genome shotgun (WGS) entry which is preliminary data.</text>
</comment>
<keyword evidence="5 13" id="KW-0548">Nucleotidyltransferase</keyword>
<dbReference type="GO" id="GO:0006646">
    <property type="term" value="P:phosphatidylethanolamine biosynthetic process"/>
    <property type="evidence" value="ECO:0007669"/>
    <property type="project" value="UniProtKB-UniPathway"/>
</dbReference>
<evidence type="ECO:0000256" key="4">
    <source>
        <dbReference type="ARBA" id="ARBA00022679"/>
    </source>
</evidence>
<comment type="pathway">
    <text evidence="9">Phospholipid metabolism; phosphatidylethanolamine biosynthesis; phosphatidylethanolamine from ethanolamine: step 2/3.</text>
</comment>
<evidence type="ECO:0000256" key="3">
    <source>
        <dbReference type="ARBA" id="ARBA00022516"/>
    </source>
</evidence>
<dbReference type="InterPro" id="IPR014729">
    <property type="entry name" value="Rossmann-like_a/b/a_fold"/>
</dbReference>
<dbReference type="EC" id="2.7.7.14" evidence="10"/>
<evidence type="ECO:0000256" key="9">
    <source>
        <dbReference type="ARBA" id="ARBA00024191"/>
    </source>
</evidence>
<dbReference type="GO" id="GO:0005737">
    <property type="term" value="C:cytoplasm"/>
    <property type="evidence" value="ECO:0007669"/>
    <property type="project" value="TreeGrafter"/>
</dbReference>
<gene>
    <name evidence="13" type="primary">PCYT2_2</name>
    <name evidence="13" type="ORF">FOZ60_007914</name>
</gene>
<dbReference type="SUPFAM" id="SSF52374">
    <property type="entry name" value="Nucleotidylyl transferase"/>
    <property type="match status" value="2"/>
</dbReference>
<dbReference type="PANTHER" id="PTHR45780:SF2">
    <property type="entry name" value="ETHANOLAMINE-PHOSPHATE CYTIDYLYLTRANSFERASE"/>
    <property type="match status" value="1"/>
</dbReference>
<keyword evidence="4 13" id="KW-0808">Transferase</keyword>
<dbReference type="PANTHER" id="PTHR45780">
    <property type="entry name" value="ETHANOLAMINE-PHOSPHATE CYTIDYLYLTRANSFERASE"/>
    <property type="match status" value="1"/>
</dbReference>
<accession>A0A7J6NL53</accession>
<evidence type="ECO:0000256" key="8">
    <source>
        <dbReference type="ARBA" id="ARBA00023264"/>
    </source>
</evidence>
<dbReference type="InterPro" id="IPR044608">
    <property type="entry name" value="Ect1/PCYT2"/>
</dbReference>
<feature type="domain" description="Cytidyltransferase-like" evidence="12">
    <location>
        <begin position="201"/>
        <end position="293"/>
    </location>
</feature>
<organism evidence="13 14">
    <name type="scientific">Perkinsus olseni</name>
    <name type="common">Perkinsus atlanticus</name>
    <dbReference type="NCBI Taxonomy" id="32597"/>
    <lineage>
        <taxon>Eukaryota</taxon>
        <taxon>Sar</taxon>
        <taxon>Alveolata</taxon>
        <taxon>Perkinsozoa</taxon>
        <taxon>Perkinsea</taxon>
        <taxon>Perkinsida</taxon>
        <taxon>Perkinsidae</taxon>
        <taxon>Perkinsus</taxon>
    </lineage>
</organism>
<comment type="similarity">
    <text evidence="2">Belongs to the cytidylyltransferase family.</text>
</comment>
<evidence type="ECO:0000259" key="12">
    <source>
        <dbReference type="Pfam" id="PF01467"/>
    </source>
</evidence>
<keyword evidence="6" id="KW-0443">Lipid metabolism</keyword>
<keyword evidence="7" id="KW-0594">Phospholipid biosynthesis</keyword>
<dbReference type="CDD" id="cd02174">
    <property type="entry name" value="CCT"/>
    <property type="match status" value="1"/>
</dbReference>
<evidence type="ECO:0000256" key="6">
    <source>
        <dbReference type="ARBA" id="ARBA00023098"/>
    </source>
</evidence>
<evidence type="ECO:0000313" key="14">
    <source>
        <dbReference type="Proteomes" id="UP000541610"/>
    </source>
</evidence>
<dbReference type="Proteomes" id="UP000541610">
    <property type="component" value="Unassembled WGS sequence"/>
</dbReference>
<evidence type="ECO:0000256" key="7">
    <source>
        <dbReference type="ARBA" id="ARBA00023209"/>
    </source>
</evidence>
<dbReference type="Pfam" id="PF01467">
    <property type="entry name" value="CTP_transf_like"/>
    <property type="match status" value="2"/>
</dbReference>
<dbReference type="UniPathway" id="UPA00558">
    <property type="reaction ID" value="UER00742"/>
</dbReference>
<dbReference type="OrthoDB" id="40021at2759"/>
<sequence length="371" mass="41021">MIFPSPPTTTVPGHHQPVRGYIDGCFDIMHSGHYNAIRQAKAQCDVLVVGIHSDHEIAKNKAPPVMQEEERYELLKHIKWVDEILYDVPYAPSLKTLERAGADFCVHGDDMPVDSSGKGAYDELRDAGMLRIVKRTEGVSTTDLVGRLLLLTKDHLSGSALDGGLGPKERSCVSVRMLMTTRRIAEFSSRRAPSPDDTVVYVDGAFDMFNVGHATTLEKAKALGTYLLVGIFDDETVNKMKGGNYPVMNLLERVLNVSACKHVDEVIIGAPVEITEDLIKTMNISIVAQGSISSRRRRCPSGDEAGTVTQVNEVPKRLGILREVESEYPHLTAAAIAERIATNRLTYISRNSKRSALENEYYSNKKHIAEM</sequence>
<proteinExistence type="inferred from homology"/>
<dbReference type="GO" id="GO:0004306">
    <property type="term" value="F:ethanolamine-phosphate cytidylyltransferase activity"/>
    <property type="evidence" value="ECO:0007669"/>
    <property type="project" value="UniProtKB-EC"/>
</dbReference>
<feature type="domain" description="Cytidyltransferase-like" evidence="12">
    <location>
        <begin position="21"/>
        <end position="145"/>
    </location>
</feature>
<keyword evidence="8" id="KW-1208">Phospholipid metabolism</keyword>
<evidence type="ECO:0000256" key="5">
    <source>
        <dbReference type="ARBA" id="ARBA00022695"/>
    </source>
</evidence>
<reference evidence="13 14" key="1">
    <citation type="submission" date="2020-04" db="EMBL/GenBank/DDBJ databases">
        <title>Perkinsus olseni comparative genomics.</title>
        <authorList>
            <person name="Bogema D.R."/>
        </authorList>
    </citation>
    <scope>NUCLEOTIDE SEQUENCE [LARGE SCALE GENOMIC DNA]</scope>
    <source>
        <strain evidence="13">00978-12</strain>
    </source>
</reference>
<name>A0A7J6NL53_PEROL</name>
<protein>
    <recommendedName>
        <fullName evidence="10">ethanolamine-phosphate cytidylyltransferase</fullName>
        <ecNumber evidence="10">2.7.7.14</ecNumber>
    </recommendedName>
    <alternativeName>
        <fullName evidence="11">CTP:phosphoethanolamine cytidylyltransferase</fullName>
    </alternativeName>
</protein>
<dbReference type="InterPro" id="IPR004821">
    <property type="entry name" value="Cyt_trans-like"/>
</dbReference>
<evidence type="ECO:0000256" key="10">
    <source>
        <dbReference type="ARBA" id="ARBA00024221"/>
    </source>
</evidence>
<keyword evidence="3" id="KW-0444">Lipid biosynthesis</keyword>
<dbReference type="EMBL" id="JABANP010000314">
    <property type="protein sequence ID" value="KAF4684406.1"/>
    <property type="molecule type" value="Genomic_DNA"/>
</dbReference>
<evidence type="ECO:0000256" key="1">
    <source>
        <dbReference type="ARBA" id="ARBA00005189"/>
    </source>
</evidence>
<evidence type="ECO:0000313" key="13">
    <source>
        <dbReference type="EMBL" id="KAF4684406.1"/>
    </source>
</evidence>
<comment type="pathway">
    <text evidence="1">Lipid metabolism.</text>
</comment>
<dbReference type="Gene3D" id="3.40.50.620">
    <property type="entry name" value="HUPs"/>
    <property type="match status" value="2"/>
</dbReference>